<proteinExistence type="predicted"/>
<keyword evidence="3" id="KW-1185">Reference proteome</keyword>
<feature type="region of interest" description="Disordered" evidence="1">
    <location>
        <begin position="230"/>
        <end position="311"/>
    </location>
</feature>
<feature type="compositionally biased region" description="Polar residues" evidence="1">
    <location>
        <begin position="285"/>
        <end position="301"/>
    </location>
</feature>
<feature type="region of interest" description="Disordered" evidence="1">
    <location>
        <begin position="64"/>
        <end position="105"/>
    </location>
</feature>
<dbReference type="Proteomes" id="UP000694383">
    <property type="component" value="Unplaced"/>
</dbReference>
<dbReference type="Ensembl" id="ENSOSIT00000019832.1">
    <property type="protein sequence ID" value="ENSOSIP00000018782.1"/>
    <property type="gene ID" value="ENSOSIG00000010161.1"/>
</dbReference>
<feature type="region of interest" description="Disordered" evidence="1">
    <location>
        <begin position="394"/>
        <end position="448"/>
    </location>
</feature>
<dbReference type="GeneTree" id="ENSGT00990000204690"/>
<feature type="compositionally biased region" description="Polar residues" evidence="1">
    <location>
        <begin position="243"/>
        <end position="274"/>
    </location>
</feature>
<dbReference type="AlphaFoldDB" id="A0A8C7XWF7"/>
<name>A0A8C7XWF7_9TELE</name>
<dbReference type="InterPro" id="IPR029337">
    <property type="entry name" value="INSYN2"/>
</dbReference>
<evidence type="ECO:0000256" key="1">
    <source>
        <dbReference type="SAM" id="MobiDB-lite"/>
    </source>
</evidence>
<feature type="compositionally biased region" description="Polar residues" evidence="1">
    <location>
        <begin position="76"/>
        <end position="96"/>
    </location>
</feature>
<feature type="region of interest" description="Disordered" evidence="1">
    <location>
        <begin position="331"/>
        <end position="352"/>
    </location>
</feature>
<evidence type="ECO:0008006" key="4">
    <source>
        <dbReference type="Google" id="ProtNLM"/>
    </source>
</evidence>
<dbReference type="Pfam" id="PF15265">
    <property type="entry name" value="FAM196"/>
    <property type="match status" value="1"/>
</dbReference>
<accession>A0A8C7XWF7</accession>
<sequence>MGRRVADPNNPVPALGVPLAGGQWGPLCSVGVQTSPRLRTLPSIKRHSTQTTNRNQLLAMATDKTKDAETAGAIRSDSTSPAVSKETSQNEINSLTQDDMGSQGSGGGVYCQIKTSRTNPKDTKGRKAPRYANGSVVASEVVGGVCSEATESKEMTQEWRRVQSLRGETHRSVSKTVSARTSAQAITPRPCRVMTNPPHSLCGTCGRRRSQITPCTGACSRRVVSQITASQTLPNPPRKASVAVTQSRKASAALSSQSGSKNSQTVDTQHTTAKAAQAPHLSHTIPKTNSSHSNHTTQGQNKTRDSKMTRPHSADFTYYKDSATQTIETHLDKNTDATNSTNMQKTQSSTKEDTKLYAVEKVIDTLSQTHNADRHVNENISACITSKPQASYFHNDTKFRSTPPLPPQHPSSILNCKPATPTEQTKGQDTTNTSEQSSELIKFKDHTKQKSKSFDDHILPCKTHVQAQCNGAPGGLPDGRTVNAPRGLERQLQTVEESLLSNHEKIKVLLNVIQDLEKSKAFSEGRKSYRTGQDINNCSTCQKTACIIYSVEHDFRQQEGRFQGVMEALEGEYDVLATSLTKPTSAPSSSTRPSTKARVKKLRKKCFWWL</sequence>
<organism evidence="2 3">
    <name type="scientific">Oryzias sinensis</name>
    <name type="common">Chinese medaka</name>
    <dbReference type="NCBI Taxonomy" id="183150"/>
    <lineage>
        <taxon>Eukaryota</taxon>
        <taxon>Metazoa</taxon>
        <taxon>Chordata</taxon>
        <taxon>Craniata</taxon>
        <taxon>Vertebrata</taxon>
        <taxon>Euteleostomi</taxon>
        <taxon>Actinopterygii</taxon>
        <taxon>Neopterygii</taxon>
        <taxon>Teleostei</taxon>
        <taxon>Neoteleostei</taxon>
        <taxon>Acanthomorphata</taxon>
        <taxon>Ovalentaria</taxon>
        <taxon>Atherinomorphae</taxon>
        <taxon>Beloniformes</taxon>
        <taxon>Adrianichthyidae</taxon>
        <taxon>Oryziinae</taxon>
        <taxon>Oryzias</taxon>
    </lineage>
</organism>
<feature type="compositionally biased region" description="Polar residues" evidence="1">
    <location>
        <begin position="336"/>
        <end position="349"/>
    </location>
</feature>
<feature type="compositionally biased region" description="Polar residues" evidence="1">
    <location>
        <begin position="421"/>
        <end position="439"/>
    </location>
</feature>
<evidence type="ECO:0000313" key="3">
    <source>
        <dbReference type="Proteomes" id="UP000694383"/>
    </source>
</evidence>
<dbReference type="PANTHER" id="PTHR28682:SF2">
    <property type="entry name" value="PROTEIN INSYN2B"/>
    <property type="match status" value="1"/>
</dbReference>
<evidence type="ECO:0000313" key="2">
    <source>
        <dbReference type="Ensembl" id="ENSOSIP00000018782.1"/>
    </source>
</evidence>
<reference evidence="2" key="1">
    <citation type="submission" date="2025-08" db="UniProtKB">
        <authorList>
            <consortium name="Ensembl"/>
        </authorList>
    </citation>
    <scope>IDENTIFICATION</scope>
</reference>
<dbReference type="PANTHER" id="PTHR28682">
    <property type="entry name" value="INHIBITORY SYNAPTIC FACTOR 2A-RELATED"/>
    <property type="match status" value="1"/>
</dbReference>
<protein>
    <recommendedName>
        <fullName evidence="4">Protein FAM196B</fullName>
    </recommendedName>
</protein>
<reference evidence="2" key="2">
    <citation type="submission" date="2025-09" db="UniProtKB">
        <authorList>
            <consortium name="Ensembl"/>
        </authorList>
    </citation>
    <scope>IDENTIFICATION</scope>
</reference>